<organism evidence="1 2">
    <name type="scientific">Orenia metallireducens</name>
    <dbReference type="NCBI Taxonomy" id="1413210"/>
    <lineage>
        <taxon>Bacteria</taxon>
        <taxon>Bacillati</taxon>
        <taxon>Bacillota</taxon>
        <taxon>Clostridia</taxon>
        <taxon>Halanaerobiales</taxon>
        <taxon>Halobacteroidaceae</taxon>
        <taxon>Orenia</taxon>
    </lineage>
</organism>
<accession>A0A1C0A9C5</accession>
<keyword evidence="2" id="KW-1185">Reference proteome</keyword>
<name>A0A1C0A9C5_9FIRM</name>
<evidence type="ECO:0000313" key="2">
    <source>
        <dbReference type="Proteomes" id="UP000093514"/>
    </source>
</evidence>
<dbReference type="Proteomes" id="UP000093514">
    <property type="component" value="Unassembled WGS sequence"/>
</dbReference>
<proteinExistence type="predicted"/>
<sequence>MELVIEPKLKAYAKGRNLVITIRQLTVNSCCGGKLMPGGIRQAKTPPQIIEGSPKKDHIVDYQKLVKDEITIYLHQNLIDDYSKLKLDIKKLGFIKRFTLESFE</sequence>
<dbReference type="AlphaFoldDB" id="A0A1C0A9C5"/>
<protein>
    <submittedName>
        <fullName evidence="1">Uncharacterized protein</fullName>
    </submittedName>
</protein>
<dbReference type="RefSeq" id="WP_068716186.1">
    <property type="nucleotide sequence ID" value="NZ_LWDV01000008.1"/>
</dbReference>
<dbReference type="EMBL" id="LWDV01000008">
    <property type="protein sequence ID" value="OCL26873.1"/>
    <property type="molecule type" value="Genomic_DNA"/>
</dbReference>
<gene>
    <name evidence="1" type="ORF">U472_05125</name>
</gene>
<reference evidence="1 2" key="2">
    <citation type="submission" date="2016-08" db="EMBL/GenBank/DDBJ databases">
        <title>Orenia metallireducens sp. nov. strain Z6, a Novel Metal-reducing Firmicute from the Deep Subsurface.</title>
        <authorList>
            <person name="Maxim B.I."/>
            <person name="Kenneth K."/>
            <person name="Flynn T.M."/>
            <person name="Oloughlin E.J."/>
            <person name="Locke R.A."/>
            <person name="Weber J.R."/>
            <person name="Egan S.M."/>
            <person name="Mackie R.I."/>
            <person name="Cann I.K."/>
        </authorList>
    </citation>
    <scope>NUCLEOTIDE SEQUENCE [LARGE SCALE GENOMIC DNA]</scope>
    <source>
        <strain evidence="1 2">Z6</strain>
    </source>
</reference>
<reference evidence="2" key="1">
    <citation type="submission" date="2016-07" db="EMBL/GenBank/DDBJ databases">
        <authorList>
            <person name="Florea S."/>
            <person name="Webb J.S."/>
            <person name="Jaromczyk J."/>
            <person name="Schardl C.L."/>
        </authorList>
    </citation>
    <scope>NUCLEOTIDE SEQUENCE [LARGE SCALE GENOMIC DNA]</scope>
    <source>
        <strain evidence="2">Z6</strain>
    </source>
</reference>
<dbReference type="OrthoDB" id="1798539at2"/>
<comment type="caution">
    <text evidence="1">The sequence shown here is derived from an EMBL/GenBank/DDBJ whole genome shotgun (WGS) entry which is preliminary data.</text>
</comment>
<evidence type="ECO:0000313" key="1">
    <source>
        <dbReference type="EMBL" id="OCL26873.1"/>
    </source>
</evidence>